<dbReference type="EMBL" id="LAZR01015297">
    <property type="protein sequence ID" value="KKM13793.1"/>
    <property type="molecule type" value="Genomic_DNA"/>
</dbReference>
<feature type="region of interest" description="Disordered" evidence="1">
    <location>
        <begin position="65"/>
        <end position="112"/>
    </location>
</feature>
<sequence>MKLYPVHASVIYGNLKFVKCIVEAYDGIYKPKYSQIISELKQVAEKYHPKNSRLKDYLIQLETSSGASSGGGSSSLPSPSSTSIKNKPTQNINNNDNNNRKDKPPRTSSDTLLDSIRSSLIKQEMDTTKADKVIELFKKNSITDEEVLGLMDHETLKTININSYGDRVRILRSCGPYKKD</sequence>
<gene>
    <name evidence="3" type="ORF">LCGC14_1712580</name>
</gene>
<comment type="caution">
    <text evidence="3">The sequence shown here is derived from an EMBL/GenBank/DDBJ whole genome shotgun (WGS) entry which is preliminary data.</text>
</comment>
<reference evidence="3" key="1">
    <citation type="journal article" date="2015" name="Nature">
        <title>Complex archaea that bridge the gap between prokaryotes and eukaryotes.</title>
        <authorList>
            <person name="Spang A."/>
            <person name="Saw J.H."/>
            <person name="Jorgensen S.L."/>
            <person name="Zaremba-Niedzwiedzka K."/>
            <person name="Martijn J."/>
            <person name="Lind A.E."/>
            <person name="van Eijk R."/>
            <person name="Schleper C."/>
            <person name="Guy L."/>
            <person name="Ettema T.J."/>
        </authorList>
    </citation>
    <scope>NUCLEOTIDE SEQUENCE</scope>
</reference>
<dbReference type="Gene3D" id="1.10.150.50">
    <property type="entry name" value="Transcription Factor, Ets-1"/>
    <property type="match status" value="1"/>
</dbReference>
<evidence type="ECO:0000256" key="1">
    <source>
        <dbReference type="SAM" id="MobiDB-lite"/>
    </source>
</evidence>
<dbReference type="InterPro" id="IPR013761">
    <property type="entry name" value="SAM/pointed_sf"/>
</dbReference>
<evidence type="ECO:0000313" key="3">
    <source>
        <dbReference type="EMBL" id="KKM13793.1"/>
    </source>
</evidence>
<protein>
    <recommendedName>
        <fullName evidence="2">SAM domain-containing protein</fullName>
    </recommendedName>
</protein>
<dbReference type="SUPFAM" id="SSF47769">
    <property type="entry name" value="SAM/Pointed domain"/>
    <property type="match status" value="1"/>
</dbReference>
<feature type="domain" description="SAM" evidence="2">
    <location>
        <begin position="132"/>
        <end position="174"/>
    </location>
</feature>
<organism evidence="3">
    <name type="scientific">marine sediment metagenome</name>
    <dbReference type="NCBI Taxonomy" id="412755"/>
    <lineage>
        <taxon>unclassified sequences</taxon>
        <taxon>metagenomes</taxon>
        <taxon>ecological metagenomes</taxon>
    </lineage>
</organism>
<feature type="compositionally biased region" description="Low complexity" evidence="1">
    <location>
        <begin position="74"/>
        <end position="97"/>
    </location>
</feature>
<name>A0A0F9JV80_9ZZZZ</name>
<dbReference type="AlphaFoldDB" id="A0A0F9JV80"/>
<evidence type="ECO:0000259" key="2">
    <source>
        <dbReference type="Pfam" id="PF07647"/>
    </source>
</evidence>
<proteinExistence type="predicted"/>
<dbReference type="InterPro" id="IPR001660">
    <property type="entry name" value="SAM"/>
</dbReference>
<accession>A0A0F9JV80</accession>
<dbReference type="Pfam" id="PF07647">
    <property type="entry name" value="SAM_2"/>
    <property type="match status" value="1"/>
</dbReference>